<sequence>MSMDPLAQKLSAQLSTSLNEPELLQALEVVGRAFPSEPLAQIEQKLSAHLNASLLDSHREFLADLDAMLARVAQVRDEAHALHGALGQLRQVAEHQASAVTANAATHQPSF</sequence>
<keyword evidence="2" id="KW-1185">Reference proteome</keyword>
<dbReference type="EMBL" id="KZ992527">
    <property type="protein sequence ID" value="RKP09272.1"/>
    <property type="molecule type" value="Genomic_DNA"/>
</dbReference>
<evidence type="ECO:0000313" key="2">
    <source>
        <dbReference type="Proteomes" id="UP000271241"/>
    </source>
</evidence>
<gene>
    <name evidence="1" type="ORF">THASP1DRAFT_28950</name>
</gene>
<proteinExistence type="predicted"/>
<dbReference type="AlphaFoldDB" id="A0A4P9XTF4"/>
<dbReference type="Proteomes" id="UP000271241">
    <property type="component" value="Unassembled WGS sequence"/>
</dbReference>
<reference evidence="2" key="1">
    <citation type="journal article" date="2018" name="Nat. Microbiol.">
        <title>Leveraging single-cell genomics to expand the fungal tree of life.</title>
        <authorList>
            <person name="Ahrendt S.R."/>
            <person name="Quandt C.A."/>
            <person name="Ciobanu D."/>
            <person name="Clum A."/>
            <person name="Salamov A."/>
            <person name="Andreopoulos B."/>
            <person name="Cheng J.F."/>
            <person name="Woyke T."/>
            <person name="Pelin A."/>
            <person name="Henrissat B."/>
            <person name="Reynolds N.K."/>
            <person name="Benny G.L."/>
            <person name="Smith M.E."/>
            <person name="James T.Y."/>
            <person name="Grigoriev I.V."/>
        </authorList>
    </citation>
    <scope>NUCLEOTIDE SEQUENCE [LARGE SCALE GENOMIC DNA]</scope>
    <source>
        <strain evidence="2">RSA 1356</strain>
    </source>
</reference>
<evidence type="ECO:0000313" key="1">
    <source>
        <dbReference type="EMBL" id="RKP09272.1"/>
    </source>
</evidence>
<accession>A0A4P9XTF4</accession>
<organism evidence="1 2">
    <name type="scientific">Thamnocephalis sphaerospora</name>
    <dbReference type="NCBI Taxonomy" id="78915"/>
    <lineage>
        <taxon>Eukaryota</taxon>
        <taxon>Fungi</taxon>
        <taxon>Fungi incertae sedis</taxon>
        <taxon>Zoopagomycota</taxon>
        <taxon>Zoopagomycotina</taxon>
        <taxon>Zoopagomycetes</taxon>
        <taxon>Zoopagales</taxon>
        <taxon>Sigmoideomycetaceae</taxon>
        <taxon>Thamnocephalis</taxon>
    </lineage>
</organism>
<protein>
    <submittedName>
        <fullName evidence="1">Uncharacterized protein</fullName>
    </submittedName>
</protein>
<name>A0A4P9XTF4_9FUNG</name>